<accession>A0AAV3RSF7</accession>
<gene>
    <name evidence="1" type="ORF">LIER_31914</name>
</gene>
<protein>
    <submittedName>
        <fullName evidence="1">Uncharacterized protein</fullName>
    </submittedName>
</protein>
<proteinExistence type="predicted"/>
<comment type="caution">
    <text evidence="1">The sequence shown here is derived from an EMBL/GenBank/DDBJ whole genome shotgun (WGS) entry which is preliminary data.</text>
</comment>
<name>A0AAV3RSF7_LITER</name>
<keyword evidence="2" id="KW-1185">Reference proteome</keyword>
<sequence>MVITEDRGRRKGGHNMAISLRLTPQTFTRGRGLMATLISDFIHSTTCRGKSSYQMRRIPFPGASVKFAQTTCGISFPSTGSASKEKVSSNLCANKQMVPESDPPSTDDVNLLYQFFDRRYDDNKRFRVLKVLS</sequence>
<dbReference type="AlphaFoldDB" id="A0AAV3RSF7"/>
<reference evidence="1 2" key="1">
    <citation type="submission" date="2024-01" db="EMBL/GenBank/DDBJ databases">
        <title>The complete chloroplast genome sequence of Lithospermum erythrorhizon: insights into the phylogenetic relationship among Boraginaceae species and the maternal lineages of purple gromwells.</title>
        <authorList>
            <person name="Okada T."/>
            <person name="Watanabe K."/>
        </authorList>
    </citation>
    <scope>NUCLEOTIDE SEQUENCE [LARGE SCALE GENOMIC DNA]</scope>
</reference>
<dbReference type="Proteomes" id="UP001454036">
    <property type="component" value="Unassembled WGS sequence"/>
</dbReference>
<dbReference type="EMBL" id="BAABME010012031">
    <property type="protein sequence ID" value="GAA0184626.1"/>
    <property type="molecule type" value="Genomic_DNA"/>
</dbReference>
<evidence type="ECO:0000313" key="1">
    <source>
        <dbReference type="EMBL" id="GAA0184626.1"/>
    </source>
</evidence>
<organism evidence="1 2">
    <name type="scientific">Lithospermum erythrorhizon</name>
    <name type="common">Purple gromwell</name>
    <name type="synonym">Lithospermum officinale var. erythrorhizon</name>
    <dbReference type="NCBI Taxonomy" id="34254"/>
    <lineage>
        <taxon>Eukaryota</taxon>
        <taxon>Viridiplantae</taxon>
        <taxon>Streptophyta</taxon>
        <taxon>Embryophyta</taxon>
        <taxon>Tracheophyta</taxon>
        <taxon>Spermatophyta</taxon>
        <taxon>Magnoliopsida</taxon>
        <taxon>eudicotyledons</taxon>
        <taxon>Gunneridae</taxon>
        <taxon>Pentapetalae</taxon>
        <taxon>asterids</taxon>
        <taxon>lamiids</taxon>
        <taxon>Boraginales</taxon>
        <taxon>Boraginaceae</taxon>
        <taxon>Boraginoideae</taxon>
        <taxon>Lithospermeae</taxon>
        <taxon>Lithospermum</taxon>
    </lineage>
</organism>
<evidence type="ECO:0000313" key="2">
    <source>
        <dbReference type="Proteomes" id="UP001454036"/>
    </source>
</evidence>